<organism evidence="2 3">
    <name type="scientific">Streptomyces malaysiense</name>
    <dbReference type="NCBI Taxonomy" id="1428626"/>
    <lineage>
        <taxon>Bacteria</taxon>
        <taxon>Bacillati</taxon>
        <taxon>Actinomycetota</taxon>
        <taxon>Actinomycetes</taxon>
        <taxon>Kitasatosporales</taxon>
        <taxon>Streptomycetaceae</taxon>
        <taxon>Streptomyces</taxon>
    </lineage>
</organism>
<dbReference type="CDD" id="cd00130">
    <property type="entry name" value="PAS"/>
    <property type="match status" value="1"/>
</dbReference>
<dbReference type="Gene3D" id="1.10.10.10">
    <property type="entry name" value="Winged helix-like DNA-binding domain superfamily/Winged helix DNA-binding domain"/>
    <property type="match status" value="1"/>
</dbReference>
<dbReference type="InterPro" id="IPR016032">
    <property type="entry name" value="Sig_transdc_resp-reg_C-effctor"/>
</dbReference>
<evidence type="ECO:0000259" key="1">
    <source>
        <dbReference type="PROSITE" id="PS50112"/>
    </source>
</evidence>
<sequence>MTWRNRLLLLLDHLPLPVALCDADGVIFLANPAMAAEWGMLSGQLVGRNALDFFHPRAGTRLRPISEAVRLRRRARYPVEVTWFASGGVERYGEMDIDPVSDTPDAPPALMLLLRVGGERVASPTVEGAERTRVSEVEARILALTAAGDTTARIAKAVGLTVDGINYHLTRLSRRWGVRGKTALVARAYALGVLDPAAWPPAPAGP</sequence>
<dbReference type="SUPFAM" id="SSF55785">
    <property type="entry name" value="PYP-like sensor domain (PAS domain)"/>
    <property type="match status" value="1"/>
</dbReference>
<dbReference type="Pfam" id="PF00196">
    <property type="entry name" value="GerE"/>
    <property type="match status" value="1"/>
</dbReference>
<keyword evidence="3" id="KW-1185">Reference proteome</keyword>
<dbReference type="SMART" id="SM00421">
    <property type="entry name" value="HTH_LUXR"/>
    <property type="match status" value="1"/>
</dbReference>
<dbReference type="Proteomes" id="UP000034838">
    <property type="component" value="Unassembled WGS sequence"/>
</dbReference>
<dbReference type="GO" id="GO:0003677">
    <property type="term" value="F:DNA binding"/>
    <property type="evidence" value="ECO:0007669"/>
    <property type="project" value="InterPro"/>
</dbReference>
<dbReference type="InterPro" id="IPR000014">
    <property type="entry name" value="PAS"/>
</dbReference>
<protein>
    <submittedName>
        <fullName evidence="2">Diguanylate cyclase</fullName>
    </submittedName>
</protein>
<dbReference type="PROSITE" id="PS50112">
    <property type="entry name" value="PAS"/>
    <property type="match status" value="1"/>
</dbReference>
<dbReference type="InterPro" id="IPR035965">
    <property type="entry name" value="PAS-like_dom_sf"/>
</dbReference>
<dbReference type="NCBIfam" id="TIGR00229">
    <property type="entry name" value="sensory_box"/>
    <property type="match status" value="1"/>
</dbReference>
<dbReference type="InterPro" id="IPR036388">
    <property type="entry name" value="WH-like_DNA-bd_sf"/>
</dbReference>
<accession>A0A1J4Q9X4</accession>
<dbReference type="Pfam" id="PF08448">
    <property type="entry name" value="PAS_4"/>
    <property type="match status" value="1"/>
</dbReference>
<feature type="domain" description="PAS" evidence="1">
    <location>
        <begin position="3"/>
        <end position="56"/>
    </location>
</feature>
<dbReference type="AlphaFoldDB" id="A0A1J4Q9X4"/>
<reference evidence="2" key="1">
    <citation type="submission" date="2016-10" db="EMBL/GenBank/DDBJ databases">
        <title>Genome sequence of Streptomyces malaysiense MUSC 136.</title>
        <authorList>
            <person name="Lee L.-H."/>
            <person name="Ser H.-L."/>
        </authorList>
    </citation>
    <scope>NUCLEOTIDE SEQUENCE [LARGE SCALE GENOMIC DNA]</scope>
    <source>
        <strain evidence="2">MUSC 136</strain>
    </source>
</reference>
<dbReference type="Gene3D" id="3.30.450.20">
    <property type="entry name" value="PAS domain"/>
    <property type="match status" value="1"/>
</dbReference>
<evidence type="ECO:0000313" key="2">
    <source>
        <dbReference type="EMBL" id="OIK29292.1"/>
    </source>
</evidence>
<name>A0A1J4Q9X4_9ACTN</name>
<comment type="caution">
    <text evidence="2">The sequence shown here is derived from an EMBL/GenBank/DDBJ whole genome shotgun (WGS) entry which is preliminary data.</text>
</comment>
<dbReference type="InterPro" id="IPR000792">
    <property type="entry name" value="Tscrpt_reg_LuxR_C"/>
</dbReference>
<proteinExistence type="predicted"/>
<dbReference type="SUPFAM" id="SSF46894">
    <property type="entry name" value="C-terminal effector domain of the bipartite response regulators"/>
    <property type="match status" value="1"/>
</dbReference>
<dbReference type="SMART" id="SM00091">
    <property type="entry name" value="PAS"/>
    <property type="match status" value="1"/>
</dbReference>
<evidence type="ECO:0000313" key="3">
    <source>
        <dbReference type="Proteomes" id="UP000034838"/>
    </source>
</evidence>
<dbReference type="GO" id="GO:0006355">
    <property type="term" value="P:regulation of DNA-templated transcription"/>
    <property type="evidence" value="ECO:0007669"/>
    <property type="project" value="InterPro"/>
</dbReference>
<dbReference type="EMBL" id="LBDA02000004">
    <property type="protein sequence ID" value="OIK29292.1"/>
    <property type="molecule type" value="Genomic_DNA"/>
</dbReference>
<dbReference type="InterPro" id="IPR013656">
    <property type="entry name" value="PAS_4"/>
</dbReference>
<gene>
    <name evidence="2" type="ORF">VT52_001860</name>
</gene>